<name>A0ACC6A055_9RHOB</name>
<gene>
    <name evidence="1" type="ORF">M8744_14935</name>
</gene>
<evidence type="ECO:0000313" key="1">
    <source>
        <dbReference type="EMBL" id="MCM2563450.1"/>
    </source>
</evidence>
<sequence length="227" mass="24784">MTRTRRAQKTPIARIAFGRVGRVVRNGTGVCALVLGLVPAAGRAEIPLQQLDFLSACTGDADIDRAERDLQALGWSTVNDPNDALIEDIAWINAAVYFAGDTGGETLERVMELQRKAAANLVRRKDLPRSRHRFLTRDGETLVLFWRGYDPVNDILECRAALDPATMSGIRAARPDTGTLPAYSPMPPISVDGARVEITLLNTPALTAHDAPDAIIHTYATQRKTDQ</sequence>
<dbReference type="EMBL" id="JAMQGO010000012">
    <property type="protein sequence ID" value="MCM2563450.1"/>
    <property type="molecule type" value="Genomic_DNA"/>
</dbReference>
<accession>A0ACC6A055</accession>
<dbReference type="Proteomes" id="UP001203036">
    <property type="component" value="Unassembled WGS sequence"/>
</dbReference>
<protein>
    <submittedName>
        <fullName evidence="1">Uncharacterized protein</fullName>
    </submittedName>
</protein>
<organism evidence="1 2">
    <name type="scientific">Lutimaribacter degradans</name>
    <dbReference type="NCBI Taxonomy" id="2945989"/>
    <lineage>
        <taxon>Bacteria</taxon>
        <taxon>Pseudomonadati</taxon>
        <taxon>Pseudomonadota</taxon>
        <taxon>Alphaproteobacteria</taxon>
        <taxon>Rhodobacterales</taxon>
        <taxon>Roseobacteraceae</taxon>
        <taxon>Lutimaribacter</taxon>
    </lineage>
</organism>
<keyword evidence="2" id="KW-1185">Reference proteome</keyword>
<proteinExistence type="predicted"/>
<reference evidence="1" key="1">
    <citation type="submission" date="2022-06" db="EMBL/GenBank/DDBJ databases">
        <title>Lutimaribacter sp. EGI FJ00013, a novel bacterium isolated from a salt lake sediment enrichment.</title>
        <authorList>
            <person name="Gao L."/>
            <person name="Fang B.-Z."/>
            <person name="Li W.-J."/>
        </authorList>
    </citation>
    <scope>NUCLEOTIDE SEQUENCE</scope>
    <source>
        <strain evidence="1">EGI FJ00013</strain>
    </source>
</reference>
<comment type="caution">
    <text evidence="1">The sequence shown here is derived from an EMBL/GenBank/DDBJ whole genome shotgun (WGS) entry which is preliminary data.</text>
</comment>
<evidence type="ECO:0000313" key="2">
    <source>
        <dbReference type="Proteomes" id="UP001203036"/>
    </source>
</evidence>